<keyword evidence="1" id="KW-0812">Transmembrane</keyword>
<dbReference type="EMBL" id="MQVM01000011">
    <property type="protein sequence ID" value="ONH74195.1"/>
    <property type="molecule type" value="Genomic_DNA"/>
</dbReference>
<gene>
    <name evidence="2" type="ORF">BOH78_2687</name>
</gene>
<dbReference type="AlphaFoldDB" id="A0A1V2LMC3"/>
<keyword evidence="1" id="KW-1133">Transmembrane helix</keyword>
<sequence>MISKVNTALQMLYLGSMMIKPVFLMYLSERFGPETTTMFLTYIQYLEWTVATTTLWSGLSYLFSRNAVKFLKQ</sequence>
<feature type="transmembrane region" description="Helical" evidence="1">
    <location>
        <begin position="39"/>
        <end position="63"/>
    </location>
</feature>
<protein>
    <submittedName>
        <fullName evidence="2">Cardiolipin synthase (CMP-forming)</fullName>
    </submittedName>
</protein>
<accession>A0A1V2LMC3</accession>
<name>A0A1V2LMC3_PICKU</name>
<dbReference type="Proteomes" id="UP000189274">
    <property type="component" value="Unassembled WGS sequence"/>
</dbReference>
<feature type="transmembrane region" description="Helical" evidence="1">
    <location>
        <begin position="7"/>
        <end position="27"/>
    </location>
</feature>
<evidence type="ECO:0000313" key="2">
    <source>
        <dbReference type="EMBL" id="ONH74195.1"/>
    </source>
</evidence>
<proteinExistence type="predicted"/>
<evidence type="ECO:0000313" key="3">
    <source>
        <dbReference type="Proteomes" id="UP000189274"/>
    </source>
</evidence>
<reference evidence="3" key="1">
    <citation type="journal article" date="2017" name="Genome Announc.">
        <title>Genome sequences of Cyberlindnera fabianii 65, Pichia kudriavzevii 129, and Saccharomyces cerevisiae 131 isolated from fermented masau fruits in Zimbabwe.</title>
        <authorList>
            <person name="van Rijswijck I.M.H."/>
            <person name="Derks M.F.L."/>
            <person name="Abee T."/>
            <person name="de Ridder D."/>
            <person name="Smid E.J."/>
        </authorList>
    </citation>
    <scope>NUCLEOTIDE SEQUENCE [LARGE SCALE GENOMIC DNA]</scope>
    <source>
        <strain evidence="3">129</strain>
    </source>
</reference>
<evidence type="ECO:0000256" key="1">
    <source>
        <dbReference type="SAM" id="Phobius"/>
    </source>
</evidence>
<keyword evidence="1" id="KW-0472">Membrane</keyword>
<dbReference type="VEuPathDB" id="FungiDB:C5L36_0B05850"/>
<comment type="caution">
    <text evidence="2">The sequence shown here is derived from an EMBL/GenBank/DDBJ whole genome shotgun (WGS) entry which is preliminary data.</text>
</comment>
<organism evidence="2 3">
    <name type="scientific">Pichia kudriavzevii</name>
    <name type="common">Yeast</name>
    <name type="synonym">Issatchenkia orientalis</name>
    <dbReference type="NCBI Taxonomy" id="4909"/>
    <lineage>
        <taxon>Eukaryota</taxon>
        <taxon>Fungi</taxon>
        <taxon>Dikarya</taxon>
        <taxon>Ascomycota</taxon>
        <taxon>Saccharomycotina</taxon>
        <taxon>Pichiomycetes</taxon>
        <taxon>Pichiales</taxon>
        <taxon>Pichiaceae</taxon>
        <taxon>Pichia</taxon>
    </lineage>
</organism>